<dbReference type="RefSeq" id="WP_249915185.1">
    <property type="nucleotide sequence ID" value="NZ_JAMGBB010000001.1"/>
</dbReference>
<feature type="chain" id="PRO_5046152759" description="Lipoprotein" evidence="1">
    <location>
        <begin position="21"/>
        <end position="149"/>
    </location>
</feature>
<gene>
    <name evidence="2" type="ORF">LZ518_06435</name>
</gene>
<keyword evidence="3" id="KW-1185">Reference proteome</keyword>
<feature type="signal peptide" evidence="1">
    <location>
        <begin position="1"/>
        <end position="20"/>
    </location>
</feature>
<comment type="caution">
    <text evidence="2">The sequence shown here is derived from an EMBL/GenBank/DDBJ whole genome shotgun (WGS) entry which is preliminary data.</text>
</comment>
<dbReference type="EMBL" id="JAMGBB010000001">
    <property type="protein sequence ID" value="MCL6740769.1"/>
    <property type="molecule type" value="Genomic_DNA"/>
</dbReference>
<keyword evidence="1" id="KW-0732">Signal</keyword>
<evidence type="ECO:0008006" key="4">
    <source>
        <dbReference type="Google" id="ProtNLM"/>
    </source>
</evidence>
<evidence type="ECO:0000313" key="3">
    <source>
        <dbReference type="Proteomes" id="UP001165383"/>
    </source>
</evidence>
<evidence type="ECO:0000313" key="2">
    <source>
        <dbReference type="EMBL" id="MCL6740769.1"/>
    </source>
</evidence>
<organism evidence="2 3">
    <name type="scientific">Sphingomonas brevis</name>
    <dbReference type="NCBI Taxonomy" id="2908206"/>
    <lineage>
        <taxon>Bacteria</taxon>
        <taxon>Pseudomonadati</taxon>
        <taxon>Pseudomonadota</taxon>
        <taxon>Alphaproteobacteria</taxon>
        <taxon>Sphingomonadales</taxon>
        <taxon>Sphingomonadaceae</taxon>
        <taxon>Sphingomonas</taxon>
    </lineage>
</organism>
<reference evidence="2" key="1">
    <citation type="submission" date="2022-05" db="EMBL/GenBank/DDBJ databases">
        <authorList>
            <person name="Jo J.-H."/>
            <person name="Im W.-T."/>
        </authorList>
    </citation>
    <scope>NUCLEOTIDE SEQUENCE</scope>
    <source>
        <strain evidence="2">RB56-2</strain>
    </source>
</reference>
<dbReference type="PROSITE" id="PS51257">
    <property type="entry name" value="PROKAR_LIPOPROTEIN"/>
    <property type="match status" value="1"/>
</dbReference>
<protein>
    <recommendedName>
        <fullName evidence="4">Lipoprotein</fullName>
    </recommendedName>
</protein>
<proteinExistence type="predicted"/>
<sequence length="149" mass="15859">MRIVMTSLAVLALVACNKPAETTNDVNAADANMAMDANVAADANMATPAGFQINETSWEFTRDGKAHKETIDASGNYVAWSGDKHVDHGTAVMKDGKACFTSAMDKEGEVCWTTSPTEVGQSFDTTSDKGEKLTVTRIAFLPVPEAVKP</sequence>
<name>A0ABT0S8Q2_9SPHN</name>
<evidence type="ECO:0000256" key="1">
    <source>
        <dbReference type="SAM" id="SignalP"/>
    </source>
</evidence>
<dbReference type="Proteomes" id="UP001165383">
    <property type="component" value="Unassembled WGS sequence"/>
</dbReference>
<accession>A0ABT0S8Q2</accession>